<dbReference type="AlphaFoldDB" id="A0A835YEW9"/>
<dbReference type="Gene3D" id="1.10.510.10">
    <property type="entry name" value="Transferase(Phosphotransferase) domain 1"/>
    <property type="match status" value="1"/>
</dbReference>
<dbReference type="GO" id="GO:0004674">
    <property type="term" value="F:protein serine/threonine kinase activity"/>
    <property type="evidence" value="ECO:0007669"/>
    <property type="project" value="TreeGrafter"/>
</dbReference>
<dbReference type="Pfam" id="PF07714">
    <property type="entry name" value="PK_Tyr_Ser-Thr"/>
    <property type="match status" value="1"/>
</dbReference>
<dbReference type="PANTHER" id="PTHR44329:SF214">
    <property type="entry name" value="PROTEIN KINASE DOMAIN-CONTAINING PROTEIN"/>
    <property type="match status" value="1"/>
</dbReference>
<reference evidence="3" key="1">
    <citation type="journal article" date="2020" name="bioRxiv">
        <title>Comparative genomics of Chlamydomonas.</title>
        <authorList>
            <person name="Craig R.J."/>
            <person name="Hasan A.R."/>
            <person name="Ness R.W."/>
            <person name="Keightley P.D."/>
        </authorList>
    </citation>
    <scope>NUCLEOTIDE SEQUENCE</scope>
    <source>
        <strain evidence="3">CCAP 11/70</strain>
    </source>
</reference>
<feature type="region of interest" description="Disordered" evidence="1">
    <location>
        <begin position="494"/>
        <end position="514"/>
    </location>
</feature>
<keyword evidence="4" id="KW-1185">Reference proteome</keyword>
<dbReference type="PANTHER" id="PTHR44329">
    <property type="entry name" value="SERINE/THREONINE-PROTEIN KINASE TNNI3K-RELATED"/>
    <property type="match status" value="1"/>
</dbReference>
<dbReference type="SUPFAM" id="SSF56112">
    <property type="entry name" value="Protein kinase-like (PK-like)"/>
    <property type="match status" value="1"/>
</dbReference>
<feature type="compositionally biased region" description="Low complexity" evidence="1">
    <location>
        <begin position="204"/>
        <end position="215"/>
    </location>
</feature>
<feature type="region of interest" description="Disordered" evidence="1">
    <location>
        <begin position="1"/>
        <end position="62"/>
    </location>
</feature>
<dbReference type="Proteomes" id="UP000612055">
    <property type="component" value="Unassembled WGS sequence"/>
</dbReference>
<evidence type="ECO:0000256" key="1">
    <source>
        <dbReference type="SAM" id="MobiDB-lite"/>
    </source>
</evidence>
<dbReference type="InterPro" id="IPR000719">
    <property type="entry name" value="Prot_kinase_dom"/>
</dbReference>
<gene>
    <name evidence="3" type="ORF">HYH03_002580</name>
</gene>
<accession>A0A835YEW9</accession>
<sequence>MPAVIPLVGPLPSHNALAQDSPPRPGPRAPPSAATEAPFGNSAWALPSAYQPQHASEPRHPYVPAFLDSGGLPSGLGACATLSSETTRSTTPGSGGGSAKAPAVAGPRPGASRFAPAAGWGNSGALVDPGSGWMEVRASGPGGSRPLQAWHGPATLVSGTAPVSAAESGAFTGSASGLNGSGLARAIGAASVLVSSPSEDRSAEAAAGAGAEGSPTGPPPPGTEAAHAGGVLVQEVLSPLALLEGVTLQAQLGAGGGLAGGHGHGSQSYGGTWRGVWRDQAVAVKLLSLGPEEAEGADGLHTALACGALTLAGQPHLLSLLAVRVARVPWHALASGEAGGGAGGLVARGVGSMGLGLGLPQARALGRLHRFLGPSSDGGDGAEADAGRSIAEPAFQPRPSWALWRSVAASLGASSSAWTGSDVAGGPGTALPAHSPALEALAALQPQPGGRLVAVIAPYLERGCLAALAEARGPGAAGSSAASPILRTALGDVTAPAADSPPSRSHGRSATTAAAAAGPPAWPFAAARGWSRHVAARALLRSAREVAAALAALHAAGHAHGGVTPSNCLLEEAAADRRGFVLRLADAGTAALGGWVAAMAPEALLDAAALRSAPADVYGYGMLLLYMATGSMPFADEPLASLCLAGPSHALRPAWPQGGANEPLELLFRRCTALEPGERPSMAEVLEELAALEAQLKQRRPRRGRR</sequence>
<evidence type="ECO:0000313" key="3">
    <source>
        <dbReference type="EMBL" id="KAG2499641.1"/>
    </source>
</evidence>
<proteinExistence type="predicted"/>
<dbReference type="InterPro" id="IPR051681">
    <property type="entry name" value="Ser/Thr_Kinases-Pseudokinases"/>
</dbReference>
<evidence type="ECO:0000313" key="4">
    <source>
        <dbReference type="Proteomes" id="UP000612055"/>
    </source>
</evidence>
<dbReference type="InterPro" id="IPR011009">
    <property type="entry name" value="Kinase-like_dom_sf"/>
</dbReference>
<feature type="region of interest" description="Disordered" evidence="1">
    <location>
        <begin position="84"/>
        <end position="117"/>
    </location>
</feature>
<name>A0A835YEW9_9CHLO</name>
<evidence type="ECO:0000259" key="2">
    <source>
        <dbReference type="PROSITE" id="PS50011"/>
    </source>
</evidence>
<dbReference type="GO" id="GO:0005524">
    <property type="term" value="F:ATP binding"/>
    <property type="evidence" value="ECO:0007669"/>
    <property type="project" value="InterPro"/>
</dbReference>
<comment type="caution">
    <text evidence="3">The sequence shown here is derived from an EMBL/GenBank/DDBJ whole genome shotgun (WGS) entry which is preliminary data.</text>
</comment>
<protein>
    <recommendedName>
        <fullName evidence="2">Protein kinase domain-containing protein</fullName>
    </recommendedName>
</protein>
<dbReference type="EMBL" id="JAEHOE010000006">
    <property type="protein sequence ID" value="KAG2499641.1"/>
    <property type="molecule type" value="Genomic_DNA"/>
</dbReference>
<dbReference type="InterPro" id="IPR001245">
    <property type="entry name" value="Ser-Thr/Tyr_kinase_cat_dom"/>
</dbReference>
<organism evidence="3 4">
    <name type="scientific">Edaphochlamys debaryana</name>
    <dbReference type="NCBI Taxonomy" id="47281"/>
    <lineage>
        <taxon>Eukaryota</taxon>
        <taxon>Viridiplantae</taxon>
        <taxon>Chlorophyta</taxon>
        <taxon>core chlorophytes</taxon>
        <taxon>Chlorophyceae</taxon>
        <taxon>CS clade</taxon>
        <taxon>Chlamydomonadales</taxon>
        <taxon>Chlamydomonadales incertae sedis</taxon>
        <taxon>Edaphochlamys</taxon>
    </lineage>
</organism>
<feature type="region of interest" description="Disordered" evidence="1">
    <location>
        <begin position="198"/>
        <end position="226"/>
    </location>
</feature>
<dbReference type="PROSITE" id="PS50011">
    <property type="entry name" value="PROTEIN_KINASE_DOM"/>
    <property type="match status" value="1"/>
</dbReference>
<feature type="domain" description="Protein kinase" evidence="2">
    <location>
        <begin position="332"/>
        <end position="692"/>
    </location>
</feature>